<dbReference type="GO" id="GO:0030620">
    <property type="term" value="F:U2 snRNA binding"/>
    <property type="evidence" value="ECO:0007669"/>
    <property type="project" value="InterPro"/>
</dbReference>
<dbReference type="PANTHER" id="PTHR10552:SF6">
    <property type="entry name" value="U2 SMALL NUCLEAR RIBONUCLEOPROTEIN A"/>
    <property type="match status" value="1"/>
</dbReference>
<feature type="region of interest" description="Disordered" evidence="8">
    <location>
        <begin position="153"/>
        <end position="204"/>
    </location>
</feature>
<dbReference type="GO" id="GO:0000398">
    <property type="term" value="P:mRNA splicing, via spliceosome"/>
    <property type="evidence" value="ECO:0007669"/>
    <property type="project" value="InterPro"/>
</dbReference>
<evidence type="ECO:0000256" key="7">
    <source>
        <dbReference type="ARBA" id="ARBA00024196"/>
    </source>
</evidence>
<dbReference type="InterPro" id="IPR032675">
    <property type="entry name" value="LRR_dom_sf"/>
</dbReference>
<keyword evidence="2" id="KW-0433">Leucine-rich repeat</keyword>
<dbReference type="Gene3D" id="3.80.10.10">
    <property type="entry name" value="Ribonuclease Inhibitor"/>
    <property type="match status" value="1"/>
</dbReference>
<evidence type="ECO:0000256" key="3">
    <source>
        <dbReference type="ARBA" id="ARBA00022728"/>
    </source>
</evidence>
<proteinExistence type="inferred from homology"/>
<keyword evidence="3" id="KW-0507">mRNA processing</keyword>
<comment type="similarity">
    <text evidence="7">Belongs to the U2 small nuclear ribonucleoprotein A family.</text>
</comment>
<evidence type="ECO:0000256" key="2">
    <source>
        <dbReference type="ARBA" id="ARBA00022614"/>
    </source>
</evidence>
<comment type="subcellular location">
    <subcellularLocation>
        <location evidence="1">Nucleus</location>
    </subcellularLocation>
</comment>
<evidence type="ECO:0000313" key="11">
    <source>
        <dbReference type="Proteomes" id="UP001153076"/>
    </source>
</evidence>
<dbReference type="InterPro" id="IPR003603">
    <property type="entry name" value="U2A'_phosphoprotein32A_C"/>
</dbReference>
<dbReference type="PANTHER" id="PTHR10552">
    <property type="entry name" value="U2 SMALL NUCLEAR RIBONUCLEOPROTEIN A"/>
    <property type="match status" value="1"/>
</dbReference>
<sequence>MVRLTADLIWKSPHFFNAIKERELDLRGNKVAVIENLGATEDQFDTIDLSDNEIVKLENFPYLNRLGTLLLNNNRITRINPSIGEFLPKLHSLVLTNNRLVNLAEIDPLGSLPKLQFLSLLDNNITKKPNYRLYVIHKLKSLHVLDFKKVRQKDRTGPDRLDRGPKICQTLDRGSDRSGVGPGPDRTGPLQTGPLAALRHKPAD</sequence>
<evidence type="ECO:0000256" key="4">
    <source>
        <dbReference type="ARBA" id="ARBA00022737"/>
    </source>
</evidence>
<dbReference type="Pfam" id="PF14580">
    <property type="entry name" value="LRR_9"/>
    <property type="match status" value="1"/>
</dbReference>
<evidence type="ECO:0000256" key="6">
    <source>
        <dbReference type="ARBA" id="ARBA00023242"/>
    </source>
</evidence>
<dbReference type="AlphaFoldDB" id="A0A9Q1GYL8"/>
<keyword evidence="5" id="KW-0508">mRNA splicing</keyword>
<dbReference type="PROSITE" id="PS51450">
    <property type="entry name" value="LRR"/>
    <property type="match status" value="1"/>
</dbReference>
<evidence type="ECO:0000313" key="10">
    <source>
        <dbReference type="EMBL" id="KAJ8427756.1"/>
    </source>
</evidence>
<evidence type="ECO:0000256" key="5">
    <source>
        <dbReference type="ARBA" id="ARBA00023187"/>
    </source>
</evidence>
<keyword evidence="6" id="KW-0539">Nucleus</keyword>
<feature type="compositionally biased region" description="Basic and acidic residues" evidence="8">
    <location>
        <begin position="153"/>
        <end position="165"/>
    </location>
</feature>
<evidence type="ECO:0000259" key="9">
    <source>
        <dbReference type="SMART" id="SM00446"/>
    </source>
</evidence>
<dbReference type="EMBL" id="JAKOGI010001100">
    <property type="protein sequence ID" value="KAJ8427756.1"/>
    <property type="molecule type" value="Genomic_DNA"/>
</dbReference>
<organism evidence="10 11">
    <name type="scientific">Carnegiea gigantea</name>
    <dbReference type="NCBI Taxonomy" id="171969"/>
    <lineage>
        <taxon>Eukaryota</taxon>
        <taxon>Viridiplantae</taxon>
        <taxon>Streptophyta</taxon>
        <taxon>Embryophyta</taxon>
        <taxon>Tracheophyta</taxon>
        <taxon>Spermatophyta</taxon>
        <taxon>Magnoliopsida</taxon>
        <taxon>eudicotyledons</taxon>
        <taxon>Gunneridae</taxon>
        <taxon>Pentapetalae</taxon>
        <taxon>Caryophyllales</taxon>
        <taxon>Cactineae</taxon>
        <taxon>Cactaceae</taxon>
        <taxon>Cactoideae</taxon>
        <taxon>Echinocereeae</taxon>
        <taxon>Carnegiea</taxon>
    </lineage>
</organism>
<dbReference type="FunFam" id="3.80.10.10:FF:000026">
    <property type="entry name" value="U2 small nuclear ribonucleoprotein A"/>
    <property type="match status" value="1"/>
</dbReference>
<accession>A0A9Q1GYL8</accession>
<dbReference type="SUPFAM" id="SSF52058">
    <property type="entry name" value="L domain-like"/>
    <property type="match status" value="1"/>
</dbReference>
<dbReference type="Proteomes" id="UP001153076">
    <property type="component" value="Unassembled WGS sequence"/>
</dbReference>
<dbReference type="GO" id="GO:0005681">
    <property type="term" value="C:spliceosomal complex"/>
    <property type="evidence" value="ECO:0007669"/>
    <property type="project" value="UniProtKB-KW"/>
</dbReference>
<keyword evidence="4" id="KW-0677">Repeat</keyword>
<evidence type="ECO:0000256" key="1">
    <source>
        <dbReference type="ARBA" id="ARBA00004123"/>
    </source>
</evidence>
<keyword evidence="3" id="KW-0747">Spliceosome</keyword>
<comment type="caution">
    <text evidence="10">The sequence shown here is derived from an EMBL/GenBank/DDBJ whole genome shotgun (WGS) entry which is preliminary data.</text>
</comment>
<keyword evidence="11" id="KW-1185">Reference proteome</keyword>
<dbReference type="InterPro" id="IPR001611">
    <property type="entry name" value="Leu-rich_rpt"/>
</dbReference>
<feature type="domain" description="U2A'/phosphoprotein 32 family A C-terminal" evidence="9">
    <location>
        <begin position="128"/>
        <end position="146"/>
    </location>
</feature>
<dbReference type="InterPro" id="IPR044640">
    <property type="entry name" value="RU2A"/>
</dbReference>
<name>A0A9Q1GYL8_9CARY</name>
<reference evidence="10" key="1">
    <citation type="submission" date="2022-04" db="EMBL/GenBank/DDBJ databases">
        <title>Carnegiea gigantea Genome sequencing and assembly v2.</title>
        <authorList>
            <person name="Copetti D."/>
            <person name="Sanderson M.J."/>
            <person name="Burquez A."/>
            <person name="Wojciechowski M.F."/>
        </authorList>
    </citation>
    <scope>NUCLEOTIDE SEQUENCE</scope>
    <source>
        <strain evidence="10">SGP5-SGP5p</strain>
        <tissue evidence="10">Aerial part</tissue>
    </source>
</reference>
<protein>
    <recommendedName>
        <fullName evidence="9">U2A'/phosphoprotein 32 family A C-terminal domain-containing protein</fullName>
    </recommendedName>
</protein>
<dbReference type="SMART" id="SM00446">
    <property type="entry name" value="LRRcap"/>
    <property type="match status" value="1"/>
</dbReference>
<evidence type="ECO:0000256" key="8">
    <source>
        <dbReference type="SAM" id="MobiDB-lite"/>
    </source>
</evidence>
<gene>
    <name evidence="10" type="ORF">Cgig2_006424</name>
</gene>
<dbReference type="OrthoDB" id="433501at2759"/>